<dbReference type="Pfam" id="PF03235">
    <property type="entry name" value="GmrSD_N"/>
    <property type="match status" value="1"/>
</dbReference>
<organism evidence="2 3">
    <name type="scientific">Nitrosomonas ureae</name>
    <dbReference type="NCBI Taxonomy" id="44577"/>
    <lineage>
        <taxon>Bacteria</taxon>
        <taxon>Pseudomonadati</taxon>
        <taxon>Pseudomonadota</taxon>
        <taxon>Betaproteobacteria</taxon>
        <taxon>Nitrosomonadales</taxon>
        <taxon>Nitrosomonadaceae</taxon>
        <taxon>Nitrosomonas</taxon>
    </lineage>
</organism>
<dbReference type="InterPro" id="IPR004919">
    <property type="entry name" value="GmrSD_N"/>
</dbReference>
<dbReference type="OrthoDB" id="3654724at2"/>
<evidence type="ECO:0000259" key="1">
    <source>
        <dbReference type="Pfam" id="PF03235"/>
    </source>
</evidence>
<evidence type="ECO:0000313" key="3">
    <source>
        <dbReference type="Proteomes" id="UP000181998"/>
    </source>
</evidence>
<gene>
    <name evidence="2" type="ORF">SAMN05421510_102711</name>
</gene>
<protein>
    <submittedName>
        <fullName evidence="2">Uncharacterized conserved protein, contains ParB-like and HNH nuclease domains</fullName>
    </submittedName>
</protein>
<accession>A0A1H9E385</accession>
<dbReference type="EMBL" id="FOFX01000027">
    <property type="protein sequence ID" value="SEQ20219.1"/>
    <property type="molecule type" value="Genomic_DNA"/>
</dbReference>
<evidence type="ECO:0000313" key="2">
    <source>
        <dbReference type="EMBL" id="SEQ20219.1"/>
    </source>
</evidence>
<dbReference type="AlphaFoldDB" id="A0A1H9E385"/>
<dbReference type="RefSeq" id="WP_074721267.1">
    <property type="nucleotide sequence ID" value="NZ_FOFX01000027.1"/>
</dbReference>
<dbReference type="Proteomes" id="UP000181998">
    <property type="component" value="Unassembled WGS sequence"/>
</dbReference>
<proteinExistence type="predicted"/>
<name>A0A1H9E385_9PROT</name>
<sequence>MNRVKNQSEQLTFNQLLSKYVVEIPIIQRDYAQGRKTKSALRKSFLFALKNGIVGDPIELDFIYGDVTDKAFQPLDGQQRLTTLFLLYWYAAMRGNKDPDEYQFLKNFTYKTRISSRDFCRDLASIGVSFSGYRSPSEAIRDSEWYSLSWDRDPTVTGMLNTLDDIRSIFLDLENLWEQLIRDNNPPITFHCVVLDDFGLSDDLYIKMNARGKPLTEFENFKALFEKRIKNEGWDEHRPRQEHFDILVDTAWTELFWKQFVITKYEKDNLKLEPRGVDEAILKFITNALILSLSLSDEKKENELSRLRLGSTDSLKADNFSKQAYEYLYKSLQVHSKFSQDHLKVTFSWHRLLRDDETLLLVVCGKLPTSFAHRLLFFAQTEFLVATMEKFETVNYQDWIRVVRNIIRNSSIENYASFLGALSLIRELSAGCQNVYEFLISTDIKSRFAREQIKEEVIKAALIVSVPDESFKLILHDLEDSHFCEGNLSFPLHYAKDISSGIIQKNRLVEVREVIKRDFQHGLNDTIRRALLTIDSGQFFRYWHSWLYASNCPKYRLIENMEDMRSFLKSGELLESFKKLFEKLRNETPDQLIENFEPSKKTPPWQTLLIKEPQWLSMARKKYIAFDDKWDHCFLIEGSKVTNDDAGRKRLIKVAKEVEVEQ</sequence>
<feature type="domain" description="GmrSD restriction endonucleases N-terminal" evidence="1">
    <location>
        <begin position="14"/>
        <end position="225"/>
    </location>
</feature>
<reference evidence="2 3" key="1">
    <citation type="submission" date="2016-10" db="EMBL/GenBank/DDBJ databases">
        <authorList>
            <person name="de Groot N.N."/>
        </authorList>
    </citation>
    <scope>NUCLEOTIDE SEQUENCE [LARGE SCALE GENOMIC DNA]</scope>
    <source>
        <strain evidence="2 3">Nm9</strain>
    </source>
</reference>